<accession>A0ABU6RP11</accession>
<proteinExistence type="predicted"/>
<dbReference type="Proteomes" id="UP001341840">
    <property type="component" value="Unassembled WGS sequence"/>
</dbReference>
<keyword evidence="2" id="KW-1185">Reference proteome</keyword>
<organism evidence="1 2">
    <name type="scientific">Stylosanthes scabra</name>
    <dbReference type="NCBI Taxonomy" id="79078"/>
    <lineage>
        <taxon>Eukaryota</taxon>
        <taxon>Viridiplantae</taxon>
        <taxon>Streptophyta</taxon>
        <taxon>Embryophyta</taxon>
        <taxon>Tracheophyta</taxon>
        <taxon>Spermatophyta</taxon>
        <taxon>Magnoliopsida</taxon>
        <taxon>eudicotyledons</taxon>
        <taxon>Gunneridae</taxon>
        <taxon>Pentapetalae</taxon>
        <taxon>rosids</taxon>
        <taxon>fabids</taxon>
        <taxon>Fabales</taxon>
        <taxon>Fabaceae</taxon>
        <taxon>Papilionoideae</taxon>
        <taxon>50 kb inversion clade</taxon>
        <taxon>dalbergioids sensu lato</taxon>
        <taxon>Dalbergieae</taxon>
        <taxon>Pterocarpus clade</taxon>
        <taxon>Stylosanthes</taxon>
    </lineage>
</organism>
<dbReference type="EMBL" id="JASCZI010030941">
    <property type="protein sequence ID" value="MED6125423.1"/>
    <property type="molecule type" value="Genomic_DNA"/>
</dbReference>
<evidence type="ECO:0008006" key="3">
    <source>
        <dbReference type="Google" id="ProtNLM"/>
    </source>
</evidence>
<reference evidence="1 2" key="1">
    <citation type="journal article" date="2023" name="Plants (Basel)">
        <title>Bridging the Gap: Combining Genomics and Transcriptomics Approaches to Understand Stylosanthes scabra, an Orphan Legume from the Brazilian Caatinga.</title>
        <authorList>
            <person name="Ferreira-Neto J.R.C."/>
            <person name="da Silva M.D."/>
            <person name="Binneck E."/>
            <person name="de Melo N.F."/>
            <person name="da Silva R.H."/>
            <person name="de Melo A.L.T.M."/>
            <person name="Pandolfi V."/>
            <person name="Bustamante F.O."/>
            <person name="Brasileiro-Vidal A.C."/>
            <person name="Benko-Iseppon A.M."/>
        </authorList>
    </citation>
    <scope>NUCLEOTIDE SEQUENCE [LARGE SCALE GENOMIC DNA]</scope>
    <source>
        <tissue evidence="1">Leaves</tissue>
    </source>
</reference>
<evidence type="ECO:0000313" key="2">
    <source>
        <dbReference type="Proteomes" id="UP001341840"/>
    </source>
</evidence>
<evidence type="ECO:0000313" key="1">
    <source>
        <dbReference type="EMBL" id="MED6125423.1"/>
    </source>
</evidence>
<protein>
    <recommendedName>
        <fullName evidence="3">Secreted protein</fullName>
    </recommendedName>
</protein>
<sequence length="87" mass="9917">MCIQGNMVVLHIKLISLFLHHSHFSLLSLSLSIVPWNPIVADAFTLSDPELIADHTKNATTADRERSFLRFFIRIVVPRRSSLNFSL</sequence>
<gene>
    <name evidence="1" type="ORF">PIB30_068413</name>
</gene>
<name>A0ABU6RP11_9FABA</name>
<comment type="caution">
    <text evidence="1">The sequence shown here is derived from an EMBL/GenBank/DDBJ whole genome shotgun (WGS) entry which is preliminary data.</text>
</comment>